<dbReference type="Pfam" id="PF01825">
    <property type="entry name" value="GPS"/>
    <property type="match status" value="1"/>
</dbReference>
<feature type="region of interest" description="Disordered" evidence="7">
    <location>
        <begin position="1847"/>
        <end position="1965"/>
    </location>
</feature>
<feature type="transmembrane region" description="Helical" evidence="8">
    <location>
        <begin position="1443"/>
        <end position="1468"/>
    </location>
</feature>
<evidence type="ECO:0000256" key="5">
    <source>
        <dbReference type="ARBA" id="ARBA00022989"/>
    </source>
</evidence>
<gene>
    <name evidence="9" type="primary">gefF</name>
    <name evidence="9" type="ORF">SNAT2548_LOCUS27755</name>
</gene>
<dbReference type="SUPFAM" id="SSF117281">
    <property type="entry name" value="Kelch motif"/>
    <property type="match status" value="2"/>
</dbReference>
<dbReference type="InterPro" id="IPR000203">
    <property type="entry name" value="GPS"/>
</dbReference>
<dbReference type="GO" id="GO:0016020">
    <property type="term" value="C:membrane"/>
    <property type="evidence" value="ECO:0007669"/>
    <property type="project" value="UniProtKB-SubCell"/>
</dbReference>
<proteinExistence type="predicted"/>
<dbReference type="Pfam" id="PF24681">
    <property type="entry name" value="Kelch_KLHDC2_KLHL20_DRC7"/>
    <property type="match status" value="3"/>
</dbReference>
<evidence type="ECO:0000256" key="7">
    <source>
        <dbReference type="SAM" id="MobiDB-lite"/>
    </source>
</evidence>
<dbReference type="SMART" id="SM00303">
    <property type="entry name" value="GPS"/>
    <property type="match status" value="1"/>
</dbReference>
<dbReference type="OrthoDB" id="432528at2759"/>
<dbReference type="InterPro" id="IPR015915">
    <property type="entry name" value="Kelch-typ_b-propeller"/>
</dbReference>
<keyword evidence="10" id="KW-1185">Reference proteome</keyword>
<feature type="compositionally biased region" description="Pro residues" evidence="7">
    <location>
        <begin position="1847"/>
        <end position="1857"/>
    </location>
</feature>
<sequence length="1965" mass="214756">MAGKLLVDEDKLPHAELPGYGHTAVVSPDGHCMLVYGGWVAQENVSRTLWCYNMTADKWQDTSATNSPTPRLGHSAVMANDNCMYVFGGYLGAANSSSGYFVPQVANDWQCYNVQTNAWTEITPTGDVPLEPRYQHTAVLAQDCIYIFGGINGTQFLSELGCFNIVSHDYTLLEPGTGRMNHAAALAPSFDCMVVWGGQGQNWMLVNDGSTVESYNYKEGAWERRNVTSQYPEPRAGARAVYVPQWDAQLFFGGYLNGVLQADFWVFVPGNTTTSTTTTSTTFSTTTSTFTTTEQAQNSWVQLEPVGGNGPVGRDMFSMVLRESDGVVLVFGGFSFNFTSGIDTIHDDLWLYSTQGNFWLPKTSCTSPSFGHSAVLSPDGQCMLVYGGWVAQLVFSKTLWCYNLTADAWQDTGATNSPAPRFGHTAVMASDNCMYVFGGDLGPPNVSTGGYVAQFANDWLCYNVQTNAWTEITPTGDVPIEPRYQHTAVLVQDCIYIFGGWNSSYVRLPNLECFNIVTREQTLLDVSGIARTNHGVALMPSFDCMMVWGGTGPYFSTPDVDDSVRCYNYQAGSWELRNGTLDQFPQPRYGARGVYVPQWDMQLFFGGYGFQTMQYYNELWVFRAGPTTTSTTTTLTSSSTATFTFTATEQARSSWVQLVPYSGATPPARRFHSAVFTNRTGVDLMVVYAGHDETSFLGDLWLYAVQANLWVQKASTAILRLGHTAVMSPVNDCMIIFGGETTPGLVHLNDQWCYNTSADFWSEINGSSGSAPSPRAHHRAVVNASGLVFYSGGYAQDLHVFEIHRYSIQDNSWSGSLALGNPGLAPRHSHTAVLIGDCMYIYGGRWETTSWPNLVCFNVQTSEMVWLTSSRSMWRHAAAWAPQADCMVLFGGMEGDQLHYIAEGPICYAYLDDSFSVLPLSNPLVYPGVREGLTAVHVPEPESVLVFGGYDGTNPLNDLWSYRALVPTTTTTASVSSSTSTSSSTSSSTLTFTTTNTSMTSTSISTSLTSTTSTSETATTSTGTSVTSTSTRTRGTNVTEAFLVFEASQALVMERALEEAKNSSQVVTAVSLKEYDGSELLAAAIRTEDVTEDVVLELETASVAIPGDLSAGSASLATLGEGGDVYSLVNDSLNGTGLVLASPPLKIDLWDANGDPIKGELPAPLKFNLTAGNASDDPGAACMFWDEDLEEWSSRGVSTLAGGEDGSIACATTHLSLFAIIINTIISTLVCSNAAAIFSLEGLQSLLTVTWMTQLPSILNWTMITVGIVLLAIARKRDRQEQQRLQKLQRTVDACALCRGHREKENHGVVEDLKQNCTGMLNLNLTRSISSVVVRHKTGVSLDQLDRVHRLGGRTVTHDLAKLTLKSFERMGCLSKLFLLYRINCQFLRVLDPRMTSTSLQRTAVVMARVYSGWAVSATFYGATSLAPDQPDCEPKEGLVEKIVRSVVIAWITTLVGAMPLAALIAIVQKVFIIPVRIRMVFFWTFLIAYFVLCLMVVCIFIASVSPSDSEKWFISSLTNVLQATFLSPLLIASMMYVWLQCRQYRRYCSQAVGKWQSESDSRREVRLENISLTDAALKQLLGVKSLDLARVAVTCEVAGREEVVTLEENKGSYRSPVHYKLDPNQVLIISVYKVQMKRLDSHLSSKASLVDLAESGGGGVDHSGESRKLVASAFVEVGQLQDGGFNGELPLYGMNKRKLKVAMEAQVASSRPGEAFQQEKPRMEPENKAPLLSQTAVTVAVEKDEMEDVLEVVPASESPSEDEESMEVPQELMKPILIMSLQAPDGSTEMEEDEEEECRQAEHLQASSHSGMQMKEGSVQLAMPPPMEASSHSAQQMTEVSVQLAMPPPMEEPPFLKPDKVPEPPSQATLANPPVFRKVGMQSPKSILPEAPAALDSRKVVTARTPRTQRPNEGEEAGRSVREELAEQAAKDPDLSDLIKAAENRFRGRSPTPSPRAWPTQTGT</sequence>
<accession>A0A812SW65</accession>
<comment type="caution">
    <text evidence="9">The sequence shown here is derived from an EMBL/GenBank/DDBJ whole genome shotgun (WGS) entry which is preliminary data.</text>
</comment>
<reference evidence="9" key="1">
    <citation type="submission" date="2021-02" db="EMBL/GenBank/DDBJ databases">
        <authorList>
            <person name="Dougan E. K."/>
            <person name="Rhodes N."/>
            <person name="Thang M."/>
            <person name="Chan C."/>
        </authorList>
    </citation>
    <scope>NUCLEOTIDE SEQUENCE</scope>
</reference>
<feature type="transmembrane region" description="Helical" evidence="8">
    <location>
        <begin position="1404"/>
        <end position="1423"/>
    </location>
</feature>
<dbReference type="Gene3D" id="2.120.10.80">
    <property type="entry name" value="Kelch-type beta propeller"/>
    <property type="match status" value="5"/>
</dbReference>
<keyword evidence="5 8" id="KW-1133">Transmembrane helix</keyword>
<feature type="transmembrane region" description="Helical" evidence="8">
    <location>
        <begin position="1480"/>
        <end position="1503"/>
    </location>
</feature>
<dbReference type="PANTHER" id="PTHR46093:SF18">
    <property type="entry name" value="FIBRONECTIN TYPE-III DOMAIN-CONTAINING PROTEIN"/>
    <property type="match status" value="1"/>
</dbReference>
<evidence type="ECO:0000256" key="2">
    <source>
        <dbReference type="ARBA" id="ARBA00022441"/>
    </source>
</evidence>
<evidence type="ECO:0000256" key="4">
    <source>
        <dbReference type="ARBA" id="ARBA00022737"/>
    </source>
</evidence>
<evidence type="ECO:0000256" key="6">
    <source>
        <dbReference type="ARBA" id="ARBA00023136"/>
    </source>
</evidence>
<organism evidence="9 10">
    <name type="scientific">Symbiodinium natans</name>
    <dbReference type="NCBI Taxonomy" id="878477"/>
    <lineage>
        <taxon>Eukaryota</taxon>
        <taxon>Sar</taxon>
        <taxon>Alveolata</taxon>
        <taxon>Dinophyceae</taxon>
        <taxon>Suessiales</taxon>
        <taxon>Symbiodiniaceae</taxon>
        <taxon>Symbiodinium</taxon>
    </lineage>
</organism>
<evidence type="ECO:0000313" key="9">
    <source>
        <dbReference type="EMBL" id="CAE7495486.1"/>
    </source>
</evidence>
<keyword evidence="2" id="KW-0880">Kelch repeat</keyword>
<dbReference type="SMART" id="SM00612">
    <property type="entry name" value="Kelch"/>
    <property type="match status" value="6"/>
</dbReference>
<dbReference type="SUPFAM" id="SSF50965">
    <property type="entry name" value="Galactose oxidase, central domain"/>
    <property type="match status" value="2"/>
</dbReference>
<dbReference type="InterPro" id="IPR006652">
    <property type="entry name" value="Kelch_1"/>
</dbReference>
<comment type="subcellular location">
    <subcellularLocation>
        <location evidence="1">Membrane</location>
    </subcellularLocation>
</comment>
<evidence type="ECO:0000313" key="10">
    <source>
        <dbReference type="Proteomes" id="UP000604046"/>
    </source>
</evidence>
<evidence type="ECO:0000256" key="8">
    <source>
        <dbReference type="SAM" id="Phobius"/>
    </source>
</evidence>
<feature type="transmembrane region" description="Helical" evidence="8">
    <location>
        <begin position="1258"/>
        <end position="1274"/>
    </location>
</feature>
<name>A0A812SW65_9DINO</name>
<keyword evidence="6 8" id="KW-0472">Membrane</keyword>
<keyword evidence="3 8" id="KW-0812">Transmembrane</keyword>
<evidence type="ECO:0000256" key="3">
    <source>
        <dbReference type="ARBA" id="ARBA00022692"/>
    </source>
</evidence>
<feature type="transmembrane region" description="Helical" evidence="8">
    <location>
        <begin position="1523"/>
        <end position="1540"/>
    </location>
</feature>
<dbReference type="InterPro" id="IPR011043">
    <property type="entry name" value="Gal_Oxase/kelch_b-propeller"/>
</dbReference>
<dbReference type="PANTHER" id="PTHR46093">
    <property type="entry name" value="ACYL-COA-BINDING DOMAIN-CONTAINING PROTEIN 5"/>
    <property type="match status" value="1"/>
</dbReference>
<dbReference type="Proteomes" id="UP000604046">
    <property type="component" value="Unassembled WGS sequence"/>
</dbReference>
<evidence type="ECO:0000256" key="1">
    <source>
        <dbReference type="ARBA" id="ARBA00004370"/>
    </source>
</evidence>
<dbReference type="EMBL" id="CAJNDS010002487">
    <property type="protein sequence ID" value="CAE7495486.1"/>
    <property type="molecule type" value="Genomic_DNA"/>
</dbReference>
<feature type="compositionally biased region" description="Basic and acidic residues" evidence="7">
    <location>
        <begin position="1911"/>
        <end position="1935"/>
    </location>
</feature>
<protein>
    <submittedName>
        <fullName evidence="9">GefF protein</fullName>
    </submittedName>
</protein>
<feature type="region of interest" description="Disordered" evidence="7">
    <location>
        <begin position="973"/>
        <end position="1033"/>
    </location>
</feature>
<keyword evidence="4" id="KW-0677">Repeat</keyword>